<keyword evidence="3" id="KW-1185">Reference proteome</keyword>
<reference evidence="2 3" key="1">
    <citation type="submission" date="2023-06" db="EMBL/GenBank/DDBJ databases">
        <title>Black Yeasts Isolated from many extreme environments.</title>
        <authorList>
            <person name="Coleine C."/>
            <person name="Stajich J.E."/>
            <person name="Selbmann L."/>
        </authorList>
    </citation>
    <scope>NUCLEOTIDE SEQUENCE [LARGE SCALE GENOMIC DNA]</scope>
    <source>
        <strain evidence="2 3">CCFEE 5887</strain>
    </source>
</reference>
<evidence type="ECO:0000313" key="2">
    <source>
        <dbReference type="EMBL" id="KAK5530432.1"/>
    </source>
</evidence>
<feature type="compositionally biased region" description="Polar residues" evidence="1">
    <location>
        <begin position="189"/>
        <end position="204"/>
    </location>
</feature>
<feature type="compositionally biased region" description="Pro residues" evidence="1">
    <location>
        <begin position="102"/>
        <end position="130"/>
    </location>
</feature>
<dbReference type="EMBL" id="JAXLQG010000019">
    <property type="protein sequence ID" value="KAK5530432.1"/>
    <property type="molecule type" value="Genomic_DNA"/>
</dbReference>
<sequence>MSLSSSTLKQQADQDLVVFAGAAMRAIRPENPDDVRILLADIVSRYSRTSRDGAMRSILRDLRRHFDLDAFVDAAWLNEQLDPPAAAPTASAAAPTASAAAPPSPRPAAASPSPPPAALLPASPAPPPPNTTRAPTRGNVGATERARALANSDLSLGSSRRRRQASPAFDEETLEQAKARERAEGYQAPTMTIDSDSDSESSNAKPPAKRPRPGNSNTEIDKKKAERAAGPSKKALKGRQKDWRYVCDVKGCITTALGAGDFQFHMRSKHNRRNGWKIHWANPPEDMFWIAKDEDDEIYTGEMRRA</sequence>
<feature type="compositionally biased region" description="Basic and acidic residues" evidence="1">
    <location>
        <begin position="175"/>
        <end position="184"/>
    </location>
</feature>
<name>A0AAV9PYJ4_9PEZI</name>
<accession>A0AAV9PYJ4</accession>
<organism evidence="2 3">
    <name type="scientific">Vermiconidia calcicola</name>
    <dbReference type="NCBI Taxonomy" id="1690605"/>
    <lineage>
        <taxon>Eukaryota</taxon>
        <taxon>Fungi</taxon>
        <taxon>Dikarya</taxon>
        <taxon>Ascomycota</taxon>
        <taxon>Pezizomycotina</taxon>
        <taxon>Dothideomycetes</taxon>
        <taxon>Dothideomycetidae</taxon>
        <taxon>Mycosphaerellales</taxon>
        <taxon>Extremaceae</taxon>
        <taxon>Vermiconidia</taxon>
    </lineage>
</organism>
<feature type="compositionally biased region" description="Low complexity" evidence="1">
    <location>
        <begin position="85"/>
        <end position="101"/>
    </location>
</feature>
<comment type="caution">
    <text evidence="2">The sequence shown here is derived from an EMBL/GenBank/DDBJ whole genome shotgun (WGS) entry which is preliminary data.</text>
</comment>
<evidence type="ECO:0008006" key="4">
    <source>
        <dbReference type="Google" id="ProtNLM"/>
    </source>
</evidence>
<proteinExistence type="predicted"/>
<evidence type="ECO:0000256" key="1">
    <source>
        <dbReference type="SAM" id="MobiDB-lite"/>
    </source>
</evidence>
<dbReference type="Proteomes" id="UP001345827">
    <property type="component" value="Unassembled WGS sequence"/>
</dbReference>
<gene>
    <name evidence="2" type="ORF">LTR25_009010</name>
</gene>
<dbReference type="AlphaFoldDB" id="A0AAV9PYJ4"/>
<evidence type="ECO:0000313" key="3">
    <source>
        <dbReference type="Proteomes" id="UP001345827"/>
    </source>
</evidence>
<protein>
    <recommendedName>
        <fullName evidence="4">C2H2-type domain-containing protein</fullName>
    </recommendedName>
</protein>
<feature type="region of interest" description="Disordered" evidence="1">
    <location>
        <begin position="85"/>
        <end position="237"/>
    </location>
</feature>